<protein>
    <submittedName>
        <fullName evidence="1">Uncharacterized protein</fullName>
    </submittedName>
</protein>
<gene>
    <name evidence="1" type="ORF">CWI38_1755p0010</name>
</gene>
<dbReference type="EMBL" id="PITK01001755">
    <property type="protein sequence ID" value="TBU10445.1"/>
    <property type="molecule type" value="Genomic_DNA"/>
</dbReference>
<dbReference type="Proteomes" id="UP000292282">
    <property type="component" value="Unassembled WGS sequence"/>
</dbReference>
<name>A0A4Q9LSC3_9MICR</name>
<keyword evidence="2" id="KW-1185">Reference proteome</keyword>
<dbReference type="AlphaFoldDB" id="A0A4Q9LSC3"/>
<dbReference type="VEuPathDB" id="MicrosporidiaDB:CWI38_1755p0010"/>
<proteinExistence type="predicted"/>
<sequence length="660" mass="77846">MDYLVHFYRFFMHLVNINASLDQKNGKRVLPEEITILEIKHPRHIESFISENPKICLKKSESCKRTKTGIKTSEKEDGDTLKKITRENQMNDVHHSVESVISEDIQSQIIPKEKSHENPDITSNSPISSNYLKVDSKSRFQKIIAKYNPRMGLKSNDSLETQHTADKGHIKPYIPCKNGNNTISSSNIYYHDNITKKVNIPEDFRRNRIIPTDRIFYSSRKKQSVVETKKKPAEQKEQEKEQKTILNKIKPNIRNVQNEPKFLELFKCNVELKDHDKSITTIKDELIDILYPEKSEKVVNIQCIDECFNVKNYLFYDAKNKTLDFTLETFKENYDFNKILEVGKNLVEIEILSYSKFDAVGIAETIKPIKYSEIISEVKKSQLNIICVELNYIYEKCGNFTETSIKKGRVIYMHYIWVVIKYLTDLLFDEKLCRNELHYINTLNIITFFIRKLLLELLIGFNFDPQKVETYRILNTISYYSANAPDYKKYFSCNLFTIMMRASFRFLFDSVCKIDYKWNTDLIIQLITNLQRHLRPTNNKRGIYEFFHKNFLVRTFLGKYDEIYTELRSVKSTNKSILKLINEASEKSNSSKVVEENPDDILICFIKSEFKIIWINCKIYSCKFAFLKFRHKKSYEKILNEIIQQKKTYSPPEDPSTMSI</sequence>
<evidence type="ECO:0000313" key="2">
    <source>
        <dbReference type="Proteomes" id="UP000292282"/>
    </source>
</evidence>
<organism evidence="1 2">
    <name type="scientific">Hamiltosporidium tvaerminnensis</name>
    <dbReference type="NCBI Taxonomy" id="1176355"/>
    <lineage>
        <taxon>Eukaryota</taxon>
        <taxon>Fungi</taxon>
        <taxon>Fungi incertae sedis</taxon>
        <taxon>Microsporidia</taxon>
        <taxon>Dubosqiidae</taxon>
        <taxon>Hamiltosporidium</taxon>
    </lineage>
</organism>
<accession>A0A4Q9LSC3</accession>
<evidence type="ECO:0000313" key="1">
    <source>
        <dbReference type="EMBL" id="TBU10445.1"/>
    </source>
</evidence>
<reference evidence="1 2" key="1">
    <citation type="submission" date="2017-12" db="EMBL/GenBank/DDBJ databases">
        <authorList>
            <person name="Pombert J.-F."/>
            <person name="Haag K.L."/>
            <person name="Ebert D."/>
        </authorList>
    </citation>
    <scope>NUCLEOTIDE SEQUENCE [LARGE SCALE GENOMIC DNA]</scope>
    <source>
        <strain evidence="1">IL-G-3</strain>
    </source>
</reference>
<comment type="caution">
    <text evidence="1">The sequence shown here is derived from an EMBL/GenBank/DDBJ whole genome shotgun (WGS) entry which is preliminary data.</text>
</comment>